<evidence type="ECO:0000313" key="2">
    <source>
        <dbReference type="EMBL" id="KAK9044885.1"/>
    </source>
</evidence>
<organism evidence="2 3">
    <name type="scientific">Hibiscus sabdariffa</name>
    <name type="common">roselle</name>
    <dbReference type="NCBI Taxonomy" id="183260"/>
    <lineage>
        <taxon>Eukaryota</taxon>
        <taxon>Viridiplantae</taxon>
        <taxon>Streptophyta</taxon>
        <taxon>Embryophyta</taxon>
        <taxon>Tracheophyta</taxon>
        <taxon>Spermatophyta</taxon>
        <taxon>Magnoliopsida</taxon>
        <taxon>eudicotyledons</taxon>
        <taxon>Gunneridae</taxon>
        <taxon>Pentapetalae</taxon>
        <taxon>rosids</taxon>
        <taxon>malvids</taxon>
        <taxon>Malvales</taxon>
        <taxon>Malvaceae</taxon>
        <taxon>Malvoideae</taxon>
        <taxon>Hibiscus</taxon>
    </lineage>
</organism>
<evidence type="ECO:0000256" key="1">
    <source>
        <dbReference type="SAM" id="MobiDB-lite"/>
    </source>
</evidence>
<dbReference type="EMBL" id="JBBPBN010000002">
    <property type="protein sequence ID" value="KAK9044885.1"/>
    <property type="molecule type" value="Genomic_DNA"/>
</dbReference>
<comment type="caution">
    <text evidence="2">The sequence shown here is derived from an EMBL/GenBank/DDBJ whole genome shotgun (WGS) entry which is preliminary data.</text>
</comment>
<name>A0ABR2U5H8_9ROSI</name>
<gene>
    <name evidence="2" type="ORF">V6N11_058776</name>
</gene>
<proteinExistence type="predicted"/>
<reference evidence="2 3" key="1">
    <citation type="journal article" date="2024" name="G3 (Bethesda)">
        <title>Genome assembly of Hibiscus sabdariffa L. provides insights into metabolisms of medicinal natural products.</title>
        <authorList>
            <person name="Kim T."/>
        </authorList>
    </citation>
    <scope>NUCLEOTIDE SEQUENCE [LARGE SCALE GENOMIC DNA]</scope>
    <source>
        <strain evidence="2">TK-2024</strain>
        <tissue evidence="2">Old leaves</tissue>
    </source>
</reference>
<feature type="region of interest" description="Disordered" evidence="1">
    <location>
        <begin position="1"/>
        <end position="44"/>
    </location>
</feature>
<keyword evidence="3" id="KW-1185">Reference proteome</keyword>
<evidence type="ECO:0000313" key="3">
    <source>
        <dbReference type="Proteomes" id="UP001396334"/>
    </source>
</evidence>
<protein>
    <submittedName>
        <fullName evidence="2">Uncharacterized protein</fullName>
    </submittedName>
</protein>
<accession>A0ABR2U5H8</accession>
<dbReference type="Proteomes" id="UP001396334">
    <property type="component" value="Unassembled WGS sequence"/>
</dbReference>
<sequence length="74" mass="7865">MASMNDVTTEDDSGVAETGPMAAAEAVTGADHEAQPPNRSNASRELQSLMESMMNGSIRAMQKMDRWMGMGSNA</sequence>